<feature type="domain" description="SusE outer membrane protein" evidence="1">
    <location>
        <begin position="31"/>
        <end position="133"/>
    </location>
</feature>
<dbReference type="Proteomes" id="UP000318010">
    <property type="component" value="Unassembled WGS sequence"/>
</dbReference>
<proteinExistence type="predicted"/>
<reference evidence="2 3" key="1">
    <citation type="submission" date="2019-07" db="EMBL/GenBank/DDBJ databases">
        <authorList>
            <person name="Kim J."/>
        </authorList>
    </citation>
    <scope>NUCLEOTIDE SEQUENCE [LARGE SCALE GENOMIC DNA]</scope>
    <source>
        <strain evidence="2 3">MJ1a</strain>
    </source>
</reference>
<comment type="caution">
    <text evidence="2">The sequence shown here is derived from an EMBL/GenBank/DDBJ whole genome shotgun (WGS) entry which is preliminary data.</text>
</comment>
<name>A0A563U5Q4_9SPHI</name>
<accession>A0A563U5Q4</accession>
<organism evidence="2 3">
    <name type="scientific">Mucilaginibacter achroorhodeus</name>
    <dbReference type="NCBI Taxonomy" id="2599294"/>
    <lineage>
        <taxon>Bacteria</taxon>
        <taxon>Pseudomonadati</taxon>
        <taxon>Bacteroidota</taxon>
        <taxon>Sphingobacteriia</taxon>
        <taxon>Sphingobacteriales</taxon>
        <taxon>Sphingobacteriaceae</taxon>
        <taxon>Mucilaginibacter</taxon>
    </lineage>
</organism>
<evidence type="ECO:0000313" key="3">
    <source>
        <dbReference type="Proteomes" id="UP000318010"/>
    </source>
</evidence>
<dbReference type="RefSeq" id="WP_146269664.1">
    <property type="nucleotide sequence ID" value="NZ_VOEI01000002.1"/>
</dbReference>
<dbReference type="EMBL" id="VOEI01000002">
    <property type="protein sequence ID" value="TWR26659.1"/>
    <property type="molecule type" value="Genomic_DNA"/>
</dbReference>
<dbReference type="AlphaFoldDB" id="A0A563U5Q4"/>
<keyword evidence="3" id="KW-1185">Reference proteome</keyword>
<dbReference type="InterPro" id="IPR025970">
    <property type="entry name" value="SusE"/>
</dbReference>
<gene>
    <name evidence="2" type="ORF">FPZ42_06360</name>
</gene>
<sequence length="380" mass="41731">MKNIFYCIVAGFAVLLVMAGCKKEDKSLDKATVTPVNTLFAPEDAKAVKIPSGASGSVSFEWEQSRASDNGLVQYEVAFDKEGGDFSKPLYSIPSDGNGLYNKLTVSYSDLNKIASLAGAKPEEIAKLIWTVRSSRGINLSAASAKRTISVQRPVGFESPDAVYLTGSATEGGAEIANAIKMKKVGEGKFEAYTSLKAGSYQFVDAKTGIINKYSYNGTRLVEQGETAVTGATKIYKIEVSFNDALFKATELTRLGLWFSADSKIWFDLDYTGNGTWEAKNKSIVFHQESWGRDERYKFRFTYKNADNTTTDQYFGSSNRDNSAATAATAPSYFYMVPVDNSVYDYTFKFNHDLDNKTGDFKVIFNADVAAYTHTVTASK</sequence>
<dbReference type="PROSITE" id="PS51257">
    <property type="entry name" value="PROKAR_LIPOPROTEIN"/>
    <property type="match status" value="1"/>
</dbReference>
<evidence type="ECO:0000259" key="1">
    <source>
        <dbReference type="Pfam" id="PF14292"/>
    </source>
</evidence>
<dbReference type="OrthoDB" id="631295at2"/>
<dbReference type="Pfam" id="PF14292">
    <property type="entry name" value="SusE"/>
    <property type="match status" value="1"/>
</dbReference>
<evidence type="ECO:0000313" key="2">
    <source>
        <dbReference type="EMBL" id="TWR26659.1"/>
    </source>
</evidence>
<protein>
    <recommendedName>
        <fullName evidence="1">SusE outer membrane protein domain-containing protein</fullName>
    </recommendedName>
</protein>